<organism evidence="1">
    <name type="scientific">Micrococcus sp. A7</name>
    <dbReference type="NCBI Taxonomy" id="376418"/>
    <lineage>
        <taxon>Bacteria</taxon>
        <taxon>Bacillati</taxon>
        <taxon>Actinomycetota</taxon>
        <taxon>Actinomycetes</taxon>
        <taxon>Micrococcales</taxon>
        <taxon>Micrococcaceae</taxon>
        <taxon>Micrococcus</taxon>
    </lineage>
</organism>
<gene>
    <name evidence="1" type="ORF">pLMA7_p00920</name>
</gene>
<sequence length="59" mass="6604">MLIFIFVLANCMVAVTDTVEAAEKVAEWLHAVPWEAIASLASDLLPHIVEILIWIFLLL</sequence>
<protein>
    <submittedName>
        <fullName evidence="1">Uncharacterized protein</fullName>
    </submittedName>
</protein>
<name>A0A141AXT9_9MICC</name>
<accession>A0A141AXT9</accession>
<proteinExistence type="predicted"/>
<evidence type="ECO:0000313" key="1">
    <source>
        <dbReference type="EMBL" id="AKA20925.1"/>
    </source>
</evidence>
<geneLocation type="plasmid" evidence="1">
    <name>pLMA7</name>
</geneLocation>
<dbReference type="AlphaFoldDB" id="A0A141AXT9"/>
<reference evidence="1" key="1">
    <citation type="submission" date="2014-03" db="EMBL/GenBank/DDBJ databases">
        <authorList>
            <person name="Saikia M."/>
            <person name="Chaudhari Y."/>
            <person name="Khan M."/>
            <person name="Devi D."/>
        </authorList>
    </citation>
    <scope>NUCLEOTIDE SEQUENCE</scope>
    <source>
        <strain evidence="1">A7</strain>
        <plasmid evidence="1">pLMA7</plasmid>
    </source>
</reference>
<dbReference type="EMBL" id="KJ599675">
    <property type="protein sequence ID" value="AKA20925.1"/>
    <property type="molecule type" value="Genomic_DNA"/>
</dbReference>
<dbReference type="RefSeq" id="WP_061866804.1">
    <property type="nucleotide sequence ID" value="NZ_KJ599675.1"/>
</dbReference>
<keyword evidence="1" id="KW-0614">Plasmid</keyword>